<dbReference type="InterPro" id="IPR001387">
    <property type="entry name" value="Cro/C1-type_HTH"/>
</dbReference>
<dbReference type="CDD" id="cd00093">
    <property type="entry name" value="HTH_XRE"/>
    <property type="match status" value="1"/>
</dbReference>
<dbReference type="GO" id="GO:0003677">
    <property type="term" value="F:DNA binding"/>
    <property type="evidence" value="ECO:0007669"/>
    <property type="project" value="InterPro"/>
</dbReference>
<dbReference type="EMBL" id="ON529851">
    <property type="protein sequence ID" value="UTC28798.1"/>
    <property type="molecule type" value="Genomic_DNA"/>
</dbReference>
<dbReference type="Gene3D" id="1.10.260.40">
    <property type="entry name" value="lambda repressor-like DNA-binding domains"/>
    <property type="match status" value="1"/>
</dbReference>
<name>A0A9E7N4S8_9CAUD</name>
<gene>
    <name evidence="2" type="ORF">MARCHEWKA_02860</name>
</gene>
<feature type="domain" description="HTH cro/C1-type" evidence="1">
    <location>
        <begin position="17"/>
        <end position="71"/>
    </location>
</feature>
<dbReference type="PROSITE" id="PS50943">
    <property type="entry name" value="HTH_CROC1"/>
    <property type="match status" value="1"/>
</dbReference>
<evidence type="ECO:0000259" key="1">
    <source>
        <dbReference type="PROSITE" id="PS50943"/>
    </source>
</evidence>
<keyword evidence="3" id="KW-1185">Reference proteome</keyword>
<accession>A0A9E7N4S8</accession>
<dbReference type="InterPro" id="IPR010982">
    <property type="entry name" value="Lambda_DNA-bd_dom_sf"/>
</dbReference>
<protein>
    <submittedName>
        <fullName evidence="2">Helix-turn-helix protein</fullName>
    </submittedName>
</protein>
<evidence type="ECO:0000313" key="2">
    <source>
        <dbReference type="EMBL" id="UTC28798.1"/>
    </source>
</evidence>
<organism evidence="2 3">
    <name type="scientific">Brevundimonas phage vB_BpoS-Marchewka</name>
    <dbReference type="NCBI Taxonomy" id="2948604"/>
    <lineage>
        <taxon>Viruses</taxon>
        <taxon>Duplodnaviria</taxon>
        <taxon>Heunggongvirae</taxon>
        <taxon>Uroviricota</taxon>
        <taxon>Caudoviricetes</taxon>
        <taxon>Jeanschmidtviridae</taxon>
        <taxon>Marchewkavirus</taxon>
        <taxon>Marchewkavirus marchewka</taxon>
    </lineage>
</organism>
<reference evidence="2" key="1">
    <citation type="submission" date="2022-04" db="EMBL/GenBank/DDBJ databases">
        <authorList>
            <person name="Friedrich I."/>
            <person name="Schneider D."/>
            <person name="Poehlein A."/>
            <person name="Hertel R."/>
            <person name="Daniel R."/>
        </authorList>
    </citation>
    <scope>NUCLEOTIDE SEQUENCE</scope>
</reference>
<dbReference type="SMART" id="SM00530">
    <property type="entry name" value="HTH_XRE"/>
    <property type="match status" value="1"/>
</dbReference>
<dbReference type="Proteomes" id="UP001056634">
    <property type="component" value="Segment"/>
</dbReference>
<proteinExistence type="predicted"/>
<dbReference type="SUPFAM" id="SSF47413">
    <property type="entry name" value="lambda repressor-like DNA-binding domains"/>
    <property type="match status" value="1"/>
</dbReference>
<sequence length="95" mass="10331">MPRPIDQRVSDHVGAVVAETREKRGLSRAELARGMGISEVAMHHYEKGNRRITVDNLFALASLLGKPVSHFYKGLEIEGPAALTPAPRAKVKTSA</sequence>
<evidence type="ECO:0000313" key="3">
    <source>
        <dbReference type="Proteomes" id="UP001056634"/>
    </source>
</evidence>
<dbReference type="Pfam" id="PF01381">
    <property type="entry name" value="HTH_3"/>
    <property type="match status" value="1"/>
</dbReference>